<evidence type="ECO:0000256" key="1">
    <source>
        <dbReference type="ARBA" id="ARBA00004571"/>
    </source>
</evidence>
<evidence type="ECO:0000256" key="2">
    <source>
        <dbReference type="ARBA" id="ARBA00022448"/>
    </source>
</evidence>
<dbReference type="Pfam" id="PF14905">
    <property type="entry name" value="OMP_b-brl_3"/>
    <property type="match status" value="1"/>
</dbReference>
<dbReference type="Pfam" id="PF07715">
    <property type="entry name" value="Plug"/>
    <property type="match status" value="1"/>
</dbReference>
<dbReference type="SUPFAM" id="SSF49464">
    <property type="entry name" value="Carboxypeptidase regulatory domain-like"/>
    <property type="match status" value="1"/>
</dbReference>
<dbReference type="InterPro" id="IPR012910">
    <property type="entry name" value="Plug_dom"/>
</dbReference>
<evidence type="ECO:0000256" key="7">
    <source>
        <dbReference type="ARBA" id="ARBA00023237"/>
    </source>
</evidence>
<keyword evidence="6" id="KW-0472">Membrane</keyword>
<dbReference type="EMBL" id="DSVI01000004">
    <property type="protein sequence ID" value="HGT46626.1"/>
    <property type="molecule type" value="Genomic_DNA"/>
</dbReference>
<dbReference type="InterPro" id="IPR041700">
    <property type="entry name" value="OMP_b-brl_3"/>
</dbReference>
<proteinExistence type="predicted"/>
<comment type="caution">
    <text evidence="10">The sequence shown here is derived from an EMBL/GenBank/DDBJ whole genome shotgun (WGS) entry which is preliminary data.</text>
</comment>
<feature type="domain" description="Outer membrane protein beta-barrel" evidence="9">
    <location>
        <begin position="533"/>
        <end position="881"/>
    </location>
</feature>
<keyword evidence="5" id="KW-0732">Signal</keyword>
<organism evidence="10">
    <name type="scientific">Ignavibacterium album</name>
    <dbReference type="NCBI Taxonomy" id="591197"/>
    <lineage>
        <taxon>Bacteria</taxon>
        <taxon>Pseudomonadati</taxon>
        <taxon>Ignavibacteriota</taxon>
        <taxon>Ignavibacteria</taxon>
        <taxon>Ignavibacteriales</taxon>
        <taxon>Ignavibacteriaceae</taxon>
        <taxon>Ignavibacterium</taxon>
    </lineage>
</organism>
<keyword evidence="3" id="KW-1134">Transmembrane beta strand</keyword>
<keyword evidence="10" id="KW-0675">Receptor</keyword>
<dbReference type="InterPro" id="IPR039426">
    <property type="entry name" value="TonB-dep_rcpt-like"/>
</dbReference>
<feature type="domain" description="TonB-dependent receptor plug" evidence="8">
    <location>
        <begin position="128"/>
        <end position="236"/>
    </location>
</feature>
<dbReference type="PANTHER" id="PTHR30069">
    <property type="entry name" value="TONB-DEPENDENT OUTER MEMBRANE RECEPTOR"/>
    <property type="match status" value="1"/>
</dbReference>
<dbReference type="InterPro" id="IPR037066">
    <property type="entry name" value="Plug_dom_sf"/>
</dbReference>
<keyword evidence="4" id="KW-0812">Transmembrane</keyword>
<dbReference type="PANTHER" id="PTHR30069:SF29">
    <property type="entry name" value="HEMOGLOBIN AND HEMOGLOBIN-HAPTOGLOBIN-BINDING PROTEIN 1-RELATED"/>
    <property type="match status" value="1"/>
</dbReference>
<evidence type="ECO:0000256" key="6">
    <source>
        <dbReference type="ARBA" id="ARBA00023136"/>
    </source>
</evidence>
<dbReference type="GO" id="GO:0044718">
    <property type="term" value="P:siderophore transmembrane transport"/>
    <property type="evidence" value="ECO:0007669"/>
    <property type="project" value="TreeGrafter"/>
</dbReference>
<evidence type="ECO:0000256" key="3">
    <source>
        <dbReference type="ARBA" id="ARBA00022452"/>
    </source>
</evidence>
<protein>
    <submittedName>
        <fullName evidence="10">TonB-dependent receptor</fullName>
    </submittedName>
</protein>
<dbReference type="Gene3D" id="2.60.40.1120">
    <property type="entry name" value="Carboxypeptidase-like, regulatory domain"/>
    <property type="match status" value="1"/>
</dbReference>
<evidence type="ECO:0000256" key="5">
    <source>
        <dbReference type="ARBA" id="ARBA00022729"/>
    </source>
</evidence>
<keyword evidence="2" id="KW-0813">Transport</keyword>
<dbReference type="InterPro" id="IPR008969">
    <property type="entry name" value="CarboxyPept-like_regulatory"/>
</dbReference>
<evidence type="ECO:0000313" key="10">
    <source>
        <dbReference type="EMBL" id="HGT46626.1"/>
    </source>
</evidence>
<evidence type="ECO:0000259" key="8">
    <source>
        <dbReference type="Pfam" id="PF07715"/>
    </source>
</evidence>
<sequence length="995" mass="113471">MRYAYSLIKLLIIASIFPLFIFPQGQTGKLVGNVFDAATNEPLIGANVLLEGTNIGAATNVEGKFIILNIPPGRYNVVASMVGYTKVIEKNVEIFIDRTTQVNIKLSDETVQLEQVVVVAKRPPIIKDRTSSQSHIDDRQIQAAPIEGLRGALDLTSGFQKDQKGNYSVRGSSSYEVNFQINGVEQMSSNTSAPATFGTEKSDNSWKYDVNPLGVQQLQLITGGFSAEYGNAQAGVVKVVLKEGAPRFTGELRAEYRPSGQYHYGPYIYDKNNWEWQKWGKFENWIARKNEIAQELKLDIRYQWYKDNDPETYNRLVENEIKWAYDLWVKNHEPSEDNVLGVYDYRQYSYQRYLFGFGGPLGKDPNLLKFYISGEYKRNPTRLPTPEKVQVTQNYILNLTYQPLPEHKIRFMGSYQSYLGGIWSGSSDIRWSGLAFTPPGVSTKYLVTIDPVRNEQTIAQTINWVYTISNTSFSELILTHQQERYELPFRYLAGYGLEVDRADSSKDPSGTVLREGSWWEKDFFRAPFSFSTNYYQDSRTENYGIKFDYTNQINSNHLIKSGISFNYWDMINNGVNSSFQANSFVARNGFADYYKAYPISLGFYLQDRMEFEGMIANIGLRAESYNFQARVPVDPFYVLYPGTDGPGIIGNPETKDSETKYIFLPRIGVSFPIGESTAFRLQYGHFASMPIFSQALSNKTWVGWQGIGNPNLDPKKTIQYEFGLQQTIGESNRLDLAIYYNDRVTQIGSRNIAAYTGSRNQFAGFTVDNTPLYYYLSYANNSFGSTLGFEATLESFGTKNWSYRISYSLSQTTTGNYGASIIYPDNTRGYSTRNFTGEFLASWDRTHNLRTLVQYFWDREEGPEIFGIKPLADASLSMTYTAQSGVPFTYITDFGLRDVVNNRRYPIESSVDLNFIKNIYFGSYKILLGIRVMNLFDNKWITPMSTNEDINLWVEQGVTMMDAGNNPNRFSYLVAPYRAFSNIPRQVFFTIGFGF</sequence>
<gene>
    <name evidence="10" type="ORF">ENS56_01155</name>
</gene>
<dbReference type="SUPFAM" id="SSF56935">
    <property type="entry name" value="Porins"/>
    <property type="match status" value="1"/>
</dbReference>
<dbReference type="AlphaFoldDB" id="A0A832DL11"/>
<dbReference type="GO" id="GO:0009279">
    <property type="term" value="C:cell outer membrane"/>
    <property type="evidence" value="ECO:0007669"/>
    <property type="project" value="UniProtKB-SubCell"/>
</dbReference>
<dbReference type="Gene3D" id="2.40.170.20">
    <property type="entry name" value="TonB-dependent receptor, beta-barrel domain"/>
    <property type="match status" value="1"/>
</dbReference>
<name>A0A832DL11_9BACT</name>
<evidence type="ECO:0000256" key="4">
    <source>
        <dbReference type="ARBA" id="ARBA00022692"/>
    </source>
</evidence>
<accession>A0A832DL11</accession>
<reference evidence="10" key="1">
    <citation type="journal article" date="2020" name="mSystems">
        <title>Genome- and Community-Level Interaction Insights into Carbon Utilization and Element Cycling Functions of Hydrothermarchaeota in Hydrothermal Sediment.</title>
        <authorList>
            <person name="Zhou Z."/>
            <person name="Liu Y."/>
            <person name="Xu W."/>
            <person name="Pan J."/>
            <person name="Luo Z.H."/>
            <person name="Li M."/>
        </authorList>
    </citation>
    <scope>NUCLEOTIDE SEQUENCE [LARGE SCALE GENOMIC DNA]</scope>
    <source>
        <strain evidence="10">SpSt-500</strain>
    </source>
</reference>
<evidence type="ECO:0000259" key="9">
    <source>
        <dbReference type="Pfam" id="PF14905"/>
    </source>
</evidence>
<keyword evidence="7" id="KW-0998">Cell outer membrane</keyword>
<dbReference type="Gene3D" id="2.170.130.10">
    <property type="entry name" value="TonB-dependent receptor, plug domain"/>
    <property type="match status" value="1"/>
</dbReference>
<dbReference type="InterPro" id="IPR036942">
    <property type="entry name" value="Beta-barrel_TonB_sf"/>
</dbReference>
<comment type="subcellular location">
    <subcellularLocation>
        <location evidence="1">Cell outer membrane</location>
        <topology evidence="1">Multi-pass membrane protein</topology>
    </subcellularLocation>
</comment>
<dbReference type="Pfam" id="PF13715">
    <property type="entry name" value="CarbopepD_reg_2"/>
    <property type="match status" value="1"/>
</dbReference>
<dbReference type="GO" id="GO:0015344">
    <property type="term" value="F:siderophore uptake transmembrane transporter activity"/>
    <property type="evidence" value="ECO:0007669"/>
    <property type="project" value="TreeGrafter"/>
</dbReference>